<evidence type="ECO:0000313" key="2">
    <source>
        <dbReference type="Proteomes" id="UP000008922"/>
    </source>
</evidence>
<dbReference type="STRING" id="926569.ANT_20300"/>
<dbReference type="eggNOG" id="COG0438">
    <property type="taxonomic scope" value="Bacteria"/>
</dbReference>
<dbReference type="CDD" id="cd03801">
    <property type="entry name" value="GT4_PimA-like"/>
    <property type="match status" value="1"/>
</dbReference>
<dbReference type="PANTHER" id="PTHR12526:SF600">
    <property type="entry name" value="GLYCOSYL TRANSFERASE GROUP 1"/>
    <property type="match status" value="1"/>
</dbReference>
<dbReference type="EC" id="2.4.-.-" evidence="1"/>
<dbReference type="Proteomes" id="UP000008922">
    <property type="component" value="Chromosome"/>
</dbReference>
<dbReference type="SUPFAM" id="SSF53756">
    <property type="entry name" value="UDP-Glycosyltransferase/glycogen phosphorylase"/>
    <property type="match status" value="1"/>
</dbReference>
<dbReference type="PANTHER" id="PTHR12526">
    <property type="entry name" value="GLYCOSYLTRANSFERASE"/>
    <property type="match status" value="1"/>
</dbReference>
<dbReference type="Gene3D" id="3.40.50.2000">
    <property type="entry name" value="Glycogen Phosphorylase B"/>
    <property type="match status" value="2"/>
</dbReference>
<organism evidence="1 2">
    <name type="scientific">Anaerolinea thermophila (strain DSM 14523 / JCM 11388 / NBRC 100420 / UNI-1)</name>
    <dbReference type="NCBI Taxonomy" id="926569"/>
    <lineage>
        <taxon>Bacteria</taxon>
        <taxon>Bacillati</taxon>
        <taxon>Chloroflexota</taxon>
        <taxon>Anaerolineae</taxon>
        <taxon>Anaerolineales</taxon>
        <taxon>Anaerolineaceae</taxon>
        <taxon>Anaerolinea</taxon>
    </lineage>
</organism>
<dbReference type="RefSeq" id="WP_013560426.1">
    <property type="nucleotide sequence ID" value="NC_014960.1"/>
</dbReference>
<gene>
    <name evidence="1" type="ordered locus">ANT_20300</name>
</gene>
<keyword evidence="2" id="KW-1185">Reference proteome</keyword>
<dbReference type="AlphaFoldDB" id="E8MXH5"/>
<dbReference type="InParanoid" id="E8MXH5"/>
<protein>
    <submittedName>
        <fullName evidence="1">Glycosyltransferase</fullName>
        <ecNumber evidence="1">2.4.-.-</ecNumber>
    </submittedName>
</protein>
<dbReference type="EMBL" id="AP012029">
    <property type="protein sequence ID" value="BAJ64056.1"/>
    <property type="molecule type" value="Genomic_DNA"/>
</dbReference>
<name>E8MXH5_ANATU</name>
<evidence type="ECO:0000313" key="1">
    <source>
        <dbReference type="EMBL" id="BAJ64056.1"/>
    </source>
</evidence>
<dbReference type="Pfam" id="PF13692">
    <property type="entry name" value="Glyco_trans_1_4"/>
    <property type="match status" value="1"/>
</dbReference>
<dbReference type="KEGG" id="atm:ANT_20300"/>
<sequence length="397" mass="45140">MHILFLSRWYPFPPNNGSKLRIYNLLRFLGQSHTITLVSFYDPDEGIVQEPVPSFCKEVYTLPWKEFRPTHWKALLGFFHPYPRWVVDTYSREMEHLVNGLLEKHSFDVVIASQTIMAPYARKIQGTHKILEEAEVGVFIHRARKSSGTLGKFRHSLTWLKYQQYLQGLFRDFASITVVSEEEKSYILPLTPQPEKVEIIPNGVKVQDYETVMRNPVPNTLIFTGSFRYSANYEAMMWFVSQVFPLIQAEIPEVRLIITGDPAGKRLPFNPQVTQTGGVPDVREWIASSWVAVAPLQIGGGTRLKILEAMALRTPVVSTSKGAEGLDVHSPKHLIIADSPAEFARAVIAICQDPALREKIATSAFDLVKEKYDWDSILPRYQEILTGITSPKVLERG</sequence>
<keyword evidence="1" id="KW-0328">Glycosyltransferase</keyword>
<reference evidence="1 2" key="1">
    <citation type="submission" date="2010-12" db="EMBL/GenBank/DDBJ databases">
        <title>Whole genome sequence of Anaerolinea thermophila UNI-1.</title>
        <authorList>
            <person name="Narita-Yamada S."/>
            <person name="Kishi E."/>
            <person name="Watanabe Y."/>
            <person name="Takasaki K."/>
            <person name="Ankai A."/>
            <person name="Oguchi A."/>
            <person name="Fukui S."/>
            <person name="Takahashi M."/>
            <person name="Yashiro I."/>
            <person name="Hosoyama A."/>
            <person name="Sekiguchi Y."/>
            <person name="Hanada S."/>
            <person name="Fujita N."/>
        </authorList>
    </citation>
    <scope>NUCLEOTIDE SEQUENCE [LARGE SCALE GENOMIC DNA]</scope>
    <source>
        <strain evidence="2">DSM 14523 / JCM 11388 / NBRC 100420 / UNI-1</strain>
    </source>
</reference>
<dbReference type="GO" id="GO:0016757">
    <property type="term" value="F:glycosyltransferase activity"/>
    <property type="evidence" value="ECO:0007669"/>
    <property type="project" value="UniProtKB-KW"/>
</dbReference>
<accession>E8MXH5</accession>
<dbReference type="HOGENOM" id="CLU_028014_0_1_0"/>
<keyword evidence="1" id="KW-0808">Transferase</keyword>
<proteinExistence type="predicted"/>